<feature type="domain" description="BOP1 N-terminal" evidence="9">
    <location>
        <begin position="1"/>
        <end position="104"/>
    </location>
</feature>
<feature type="region of interest" description="Disordered" evidence="7">
    <location>
        <begin position="909"/>
        <end position="999"/>
    </location>
</feature>
<protein>
    <submittedName>
        <fullName evidence="10">Ribosome biogenesis protein BOP1 homolog</fullName>
    </submittedName>
</protein>
<keyword evidence="3" id="KW-0698">rRNA processing</keyword>
<evidence type="ECO:0000313" key="10">
    <source>
        <dbReference type="EMBL" id="GKT35322.1"/>
    </source>
</evidence>
<feature type="compositionally biased region" description="Low complexity" evidence="7">
    <location>
        <begin position="922"/>
        <end position="936"/>
    </location>
</feature>
<dbReference type="InterPro" id="IPR036322">
    <property type="entry name" value="WD40_repeat_dom_sf"/>
</dbReference>
<feature type="domain" description="SprT-like" evidence="8">
    <location>
        <begin position="512"/>
        <end position="667"/>
    </location>
</feature>
<evidence type="ECO:0000259" key="9">
    <source>
        <dbReference type="SMART" id="SM01035"/>
    </source>
</evidence>
<dbReference type="Pfam" id="PF08145">
    <property type="entry name" value="BOP1NT"/>
    <property type="match status" value="1"/>
</dbReference>
<feature type="compositionally biased region" description="Basic residues" evidence="7">
    <location>
        <begin position="701"/>
        <end position="710"/>
    </location>
</feature>
<dbReference type="PANTHER" id="PTHR17605">
    <property type="entry name" value="RIBOSOME BIOGENESIS PROTEIN BOP1 BLOCK OF PROLIFERATION 1 PROTEIN"/>
    <property type="match status" value="1"/>
</dbReference>
<feature type="compositionally biased region" description="Polar residues" evidence="7">
    <location>
        <begin position="985"/>
        <end position="999"/>
    </location>
</feature>
<dbReference type="EMBL" id="BQXS01010965">
    <property type="protein sequence ID" value="GKT35323.1"/>
    <property type="molecule type" value="Genomic_DNA"/>
</dbReference>
<feature type="compositionally biased region" description="Basic and acidic residues" evidence="7">
    <location>
        <begin position="711"/>
        <end position="729"/>
    </location>
</feature>
<evidence type="ECO:0000256" key="7">
    <source>
        <dbReference type="SAM" id="MobiDB-lite"/>
    </source>
</evidence>
<feature type="region of interest" description="Disordered" evidence="7">
    <location>
        <begin position="1"/>
        <end position="20"/>
    </location>
</feature>
<gene>
    <name evidence="10" type="ORF">ADUPG1_008504</name>
    <name evidence="11" type="ORF">ADUPG1_008505</name>
</gene>
<sequence>MEAPPEALPGNEESYRPPKEYLFDEKEQEEWLRTDPLDRAIDFMPKQIDCLRHIPSYKNFMRDRFLRCIDLYMAPRQRILRKARINPEDLLPQLPSTQELKPFPSRVAVIFKAPDEEDREKSVAIECVGISPCGQWVATAKNVRKISRKYVIEENGKERDLPIDEDEMPEEDKELEGVIEDYVDEEESGDKVDHVKVARQGIVRIWETRTGRCIRKHVLSSAITCIAFSPRRDVCVLALTCGKELCLYHPGLGCVSIQKNTTELLSGLEFDCPKGMSWEFIPSSKLKLSTRQYPVGIMIRVKHAKPLSFVKWHCRGDYCLTVSPTGVASAITVHRISNKRSLYPFKSYKGSVVSAAFHPYKPVIFVCTKTGVRMYHLEKQAIIAHLLTGVKWSSGMDIHMSGEHILVSGLDGKCVWMDMELGNTPYKTMEPHTSEDGKSSEGVRNVAFHSRYPLFISGGDDGCVHVFHGKIFESMERSPLIIPIKRISCATSSVRDICWHPIQPWFIAGCRQSIHSMFSYFQKALFGSRLGAVTVDWSPKMTLCAGICQYRGSLTSYEVKIRLSEPLLKYRPFSDLVNTLLHEMIHADFFVLGIREEDPHGSLFQARMHQINRLTGSTITVYHNFHGEVDYYRVHRWRCKGCGKILKRAKNNWPDPCWTCKNIWVKIDGPEFTEGLKEKGTTIESKEESVKLMKIVQKNKRKESQRRKKLADKEAKKNKSMLDEKKKKSEIGISCSNSESKFEPELSRNPEFDPKIQQSLLEFYTAKAKITEHVSCDSAIIIDIEDEEERKGDTPSKYSIPKIDIEKDCDRDITQNESEPHMDGVEWVDVHDILSQKLPSTVTSKPIIPRGNILDAFSKPDAAQISPSFHSCVSELIDQEIISHCMKRRHLKKDIRDGMEMSSEIERITDPLHGKRKHPIHSNSISSLASDSDGSSQIEIVDISDDISPDLNDQTSLPTSLQGDYGKRRFGDVPSDTYPVKKTPKSVSQFSGDYPVSKSTMKNEGIDTRIIHIDSTKDEEEDEMELVEKSKISQVKNIVSNDSVMSVKEITSKGGHFDAKRIELPDLDTHFEVRVPYDIDLGKMTIIHIPRKNGLGGHRYFCPKIDTTEKDEEDTHIPNQEDDKKLHWSGVPQCVR</sequence>
<reference evidence="10" key="1">
    <citation type="submission" date="2022-03" db="EMBL/GenBank/DDBJ databases">
        <title>Draft genome sequence of Aduncisulcus paluster, a free-living microaerophilic Fornicata.</title>
        <authorList>
            <person name="Yuyama I."/>
            <person name="Kume K."/>
            <person name="Tamura T."/>
            <person name="Inagaki Y."/>
            <person name="Hashimoto T."/>
        </authorList>
    </citation>
    <scope>NUCLEOTIDE SEQUENCE</scope>
    <source>
        <strain evidence="10">NY0171</strain>
    </source>
</reference>
<keyword evidence="5" id="KW-0677">Repeat</keyword>
<evidence type="ECO:0000313" key="11">
    <source>
        <dbReference type="EMBL" id="GKT35323.1"/>
    </source>
</evidence>
<evidence type="ECO:0000256" key="3">
    <source>
        <dbReference type="ARBA" id="ARBA00022552"/>
    </source>
</evidence>
<dbReference type="EMBL" id="BQXS01010965">
    <property type="protein sequence ID" value="GKT35322.1"/>
    <property type="molecule type" value="Genomic_DNA"/>
</dbReference>
<name>A0ABQ5KS80_9EUKA</name>
<evidence type="ECO:0000256" key="6">
    <source>
        <dbReference type="ARBA" id="ARBA00023242"/>
    </source>
</evidence>
<dbReference type="SMART" id="SM01035">
    <property type="entry name" value="BOP1NT"/>
    <property type="match status" value="1"/>
</dbReference>
<keyword evidence="4" id="KW-0853">WD repeat</keyword>
<evidence type="ECO:0000259" key="8">
    <source>
        <dbReference type="SMART" id="SM00731"/>
    </source>
</evidence>
<dbReference type="PANTHER" id="PTHR17605:SF0">
    <property type="entry name" value="RIBOSOME BIOGENESIS PROTEIN BOP1"/>
    <property type="match status" value="1"/>
</dbReference>
<dbReference type="SMART" id="SM00320">
    <property type="entry name" value="WD40"/>
    <property type="match status" value="4"/>
</dbReference>
<proteinExistence type="predicted"/>
<keyword evidence="2" id="KW-0690">Ribosome biogenesis</keyword>
<evidence type="ECO:0000313" key="12">
    <source>
        <dbReference type="Proteomes" id="UP001057375"/>
    </source>
</evidence>
<evidence type="ECO:0000256" key="1">
    <source>
        <dbReference type="ARBA" id="ARBA00004604"/>
    </source>
</evidence>
<dbReference type="InterPro" id="IPR015943">
    <property type="entry name" value="WD40/YVTN_repeat-like_dom_sf"/>
</dbReference>
<feature type="compositionally biased region" description="Basic and acidic residues" evidence="7">
    <location>
        <begin position="1113"/>
        <end position="1126"/>
    </location>
</feature>
<evidence type="ECO:0000256" key="2">
    <source>
        <dbReference type="ARBA" id="ARBA00022517"/>
    </source>
</evidence>
<dbReference type="InterPro" id="IPR006640">
    <property type="entry name" value="SprT-like_domain"/>
</dbReference>
<keyword evidence="6" id="KW-0539">Nucleus</keyword>
<comment type="caution">
    <text evidence="10">The sequence shown here is derived from an EMBL/GenBank/DDBJ whole genome shotgun (WGS) entry which is preliminary data.</text>
</comment>
<keyword evidence="12" id="KW-1185">Reference proteome</keyword>
<organism evidence="10 12">
    <name type="scientific">Aduncisulcus paluster</name>
    <dbReference type="NCBI Taxonomy" id="2918883"/>
    <lineage>
        <taxon>Eukaryota</taxon>
        <taxon>Metamonada</taxon>
        <taxon>Carpediemonas-like organisms</taxon>
        <taxon>Aduncisulcus</taxon>
    </lineage>
</organism>
<accession>A0ABQ5KS80</accession>
<dbReference type="Pfam" id="PF10263">
    <property type="entry name" value="SprT-like"/>
    <property type="match status" value="1"/>
</dbReference>
<dbReference type="SMART" id="SM00731">
    <property type="entry name" value="SprT"/>
    <property type="match status" value="1"/>
</dbReference>
<dbReference type="Pfam" id="PF00400">
    <property type="entry name" value="WD40"/>
    <property type="match status" value="1"/>
</dbReference>
<dbReference type="InterPro" id="IPR012953">
    <property type="entry name" value="BOP1_N_dom"/>
</dbReference>
<dbReference type="SUPFAM" id="SSF50978">
    <property type="entry name" value="WD40 repeat-like"/>
    <property type="match status" value="1"/>
</dbReference>
<feature type="compositionally biased region" description="Polar residues" evidence="7">
    <location>
        <begin position="951"/>
        <end position="962"/>
    </location>
</feature>
<evidence type="ECO:0000256" key="5">
    <source>
        <dbReference type="ARBA" id="ARBA00022737"/>
    </source>
</evidence>
<dbReference type="InterPro" id="IPR028598">
    <property type="entry name" value="BOP1/Erb1"/>
</dbReference>
<evidence type="ECO:0000256" key="4">
    <source>
        <dbReference type="ARBA" id="ARBA00022574"/>
    </source>
</evidence>
<feature type="region of interest" description="Disordered" evidence="7">
    <location>
        <begin position="701"/>
        <end position="729"/>
    </location>
</feature>
<comment type="subcellular location">
    <subcellularLocation>
        <location evidence="1">Nucleus</location>
        <location evidence="1">Nucleolus</location>
    </subcellularLocation>
</comment>
<feature type="region of interest" description="Disordered" evidence="7">
    <location>
        <begin position="1110"/>
        <end position="1129"/>
    </location>
</feature>
<dbReference type="Gene3D" id="2.130.10.10">
    <property type="entry name" value="YVTN repeat-like/Quinoprotein amine dehydrogenase"/>
    <property type="match status" value="1"/>
</dbReference>
<dbReference type="Proteomes" id="UP001057375">
    <property type="component" value="Unassembled WGS sequence"/>
</dbReference>
<dbReference type="InterPro" id="IPR001680">
    <property type="entry name" value="WD40_rpt"/>
</dbReference>